<name>A0AAN5CWQ4_9BILA</name>
<keyword evidence="2" id="KW-1185">Reference proteome</keyword>
<proteinExistence type="predicted"/>
<gene>
    <name evidence="1" type="ORF">PMAYCL1PPCAC_21729</name>
</gene>
<dbReference type="Proteomes" id="UP001328107">
    <property type="component" value="Unassembled WGS sequence"/>
</dbReference>
<evidence type="ECO:0000313" key="1">
    <source>
        <dbReference type="EMBL" id="GMR51534.1"/>
    </source>
</evidence>
<protein>
    <submittedName>
        <fullName evidence="1">Uncharacterized protein</fullName>
    </submittedName>
</protein>
<evidence type="ECO:0000313" key="2">
    <source>
        <dbReference type="Proteomes" id="UP001328107"/>
    </source>
</evidence>
<reference evidence="2" key="1">
    <citation type="submission" date="2022-10" db="EMBL/GenBank/DDBJ databases">
        <title>Genome assembly of Pristionchus species.</title>
        <authorList>
            <person name="Yoshida K."/>
            <person name="Sommer R.J."/>
        </authorList>
    </citation>
    <scope>NUCLEOTIDE SEQUENCE [LARGE SCALE GENOMIC DNA]</scope>
    <source>
        <strain evidence="2">RS5460</strain>
    </source>
</reference>
<sequence length="198" mass="21959">HATMEFVFYAVEKGAENYNSKVYYVGSPTIPRNDAWDNSTYMSATRSIHFSKFTGFTEDDSLPFVYTTGADAVSYSRPVFIPVTYDLLKDTSFSVYSPIATVYYNKRGGSKNGRITVTGDRTVSSLSTGSSSVYRSRGYVGCPSVNTAYSTFPVEINESRRTTYHAMFSLFEVNINGDFAIEQPSDAVVLTVNNDVTK</sequence>
<organism evidence="1 2">
    <name type="scientific">Pristionchus mayeri</name>
    <dbReference type="NCBI Taxonomy" id="1317129"/>
    <lineage>
        <taxon>Eukaryota</taxon>
        <taxon>Metazoa</taxon>
        <taxon>Ecdysozoa</taxon>
        <taxon>Nematoda</taxon>
        <taxon>Chromadorea</taxon>
        <taxon>Rhabditida</taxon>
        <taxon>Rhabditina</taxon>
        <taxon>Diplogasteromorpha</taxon>
        <taxon>Diplogasteroidea</taxon>
        <taxon>Neodiplogasteridae</taxon>
        <taxon>Pristionchus</taxon>
    </lineage>
</organism>
<feature type="non-terminal residue" evidence="1">
    <location>
        <position position="1"/>
    </location>
</feature>
<accession>A0AAN5CWQ4</accession>
<comment type="caution">
    <text evidence="1">The sequence shown here is derived from an EMBL/GenBank/DDBJ whole genome shotgun (WGS) entry which is preliminary data.</text>
</comment>
<dbReference type="AlphaFoldDB" id="A0AAN5CWQ4"/>
<dbReference type="EMBL" id="BTRK01000005">
    <property type="protein sequence ID" value="GMR51534.1"/>
    <property type="molecule type" value="Genomic_DNA"/>
</dbReference>
<feature type="non-terminal residue" evidence="1">
    <location>
        <position position="198"/>
    </location>
</feature>